<dbReference type="RefSeq" id="WP_099555955.1">
    <property type="nucleotide sequence ID" value="NZ_LT960614.1"/>
</dbReference>
<dbReference type="KEGG" id="hdi:HDIA_1904"/>
<dbReference type="Gene3D" id="2.30.110.10">
    <property type="entry name" value="Electron Transport, Fmn-binding Protein, Chain A"/>
    <property type="match status" value="1"/>
</dbReference>
<evidence type="ECO:0000313" key="2">
    <source>
        <dbReference type="EMBL" id="SON55445.1"/>
    </source>
</evidence>
<dbReference type="Pfam" id="PF01613">
    <property type="entry name" value="Flavin_Reduct"/>
    <property type="match status" value="1"/>
</dbReference>
<name>A0A2C9D7D6_9HYPH</name>
<protein>
    <submittedName>
        <fullName evidence="2">Flavin reductase like domain protein</fullName>
    </submittedName>
</protein>
<feature type="domain" description="Flavin reductase like" evidence="1">
    <location>
        <begin position="19"/>
        <end position="172"/>
    </location>
</feature>
<organism evidence="2 3">
    <name type="scientific">Hartmannibacter diazotrophicus</name>
    <dbReference type="NCBI Taxonomy" id="1482074"/>
    <lineage>
        <taxon>Bacteria</taxon>
        <taxon>Pseudomonadati</taxon>
        <taxon>Pseudomonadota</taxon>
        <taxon>Alphaproteobacteria</taxon>
        <taxon>Hyphomicrobiales</taxon>
        <taxon>Pleomorphomonadaceae</taxon>
        <taxon>Hartmannibacter</taxon>
    </lineage>
</organism>
<dbReference type="PANTHER" id="PTHR43812">
    <property type="entry name" value="BLR2425 PROTEIN"/>
    <property type="match status" value="1"/>
</dbReference>
<dbReference type="OrthoDB" id="9783347at2"/>
<dbReference type="EMBL" id="LT960614">
    <property type="protein sequence ID" value="SON55445.1"/>
    <property type="molecule type" value="Genomic_DNA"/>
</dbReference>
<proteinExistence type="predicted"/>
<dbReference type="GO" id="GO:0010181">
    <property type="term" value="F:FMN binding"/>
    <property type="evidence" value="ECO:0007669"/>
    <property type="project" value="InterPro"/>
</dbReference>
<dbReference type="InterPro" id="IPR012349">
    <property type="entry name" value="Split_barrel_FMN-bd"/>
</dbReference>
<gene>
    <name evidence="2" type="ORF">HDIA_1904</name>
</gene>
<dbReference type="InterPro" id="IPR002563">
    <property type="entry name" value="Flavin_Rdtase-like_dom"/>
</dbReference>
<dbReference type="AlphaFoldDB" id="A0A2C9D7D6"/>
<reference evidence="3" key="1">
    <citation type="submission" date="2017-09" db="EMBL/GenBank/DDBJ databases">
        <title>Genome sequence of Nannocystis excedens DSM 71.</title>
        <authorList>
            <person name="Blom J."/>
        </authorList>
    </citation>
    <scope>NUCLEOTIDE SEQUENCE [LARGE SCALE GENOMIC DNA]</scope>
    <source>
        <strain evidence="3">type strain: E19</strain>
    </source>
</reference>
<sequence length="200" mass="21676">MFYDPRENDHGLPHDPFYSLVLPRPIGWISSLSPSGVRNLAPYSFFNAFSTNPYVVGFSSTGRKDSLANIEATGAFVCNLATDALRESMNASSAVVGPEVDEFELAGLTPVASQNVPVPRVGESPAALECIHTQTIPIADAEGKRQKAFLVLGEVVGIHIDEAALKDGRVDVERIRPIARLGYQDYAVVDRVFSMKRPSA</sequence>
<dbReference type="SMART" id="SM00903">
    <property type="entry name" value="Flavin_Reduct"/>
    <property type="match status" value="1"/>
</dbReference>
<accession>A0A2C9D7D6</accession>
<evidence type="ECO:0000313" key="3">
    <source>
        <dbReference type="Proteomes" id="UP000223606"/>
    </source>
</evidence>
<keyword evidence="3" id="KW-1185">Reference proteome</keyword>
<dbReference type="Proteomes" id="UP000223606">
    <property type="component" value="Chromosome 1"/>
</dbReference>
<dbReference type="SUPFAM" id="SSF50475">
    <property type="entry name" value="FMN-binding split barrel"/>
    <property type="match status" value="1"/>
</dbReference>
<evidence type="ECO:0000259" key="1">
    <source>
        <dbReference type="SMART" id="SM00903"/>
    </source>
</evidence>
<dbReference type="GO" id="GO:0016646">
    <property type="term" value="F:oxidoreductase activity, acting on the CH-NH group of donors, NAD or NADP as acceptor"/>
    <property type="evidence" value="ECO:0007669"/>
    <property type="project" value="UniProtKB-ARBA"/>
</dbReference>
<dbReference type="PANTHER" id="PTHR43812:SF2">
    <property type="entry name" value="FLAVIN REDUCTASE LIKE DOMAIN-CONTAINING PROTEIN"/>
    <property type="match status" value="1"/>
</dbReference>